<dbReference type="Pfam" id="PF14579">
    <property type="entry name" value="HHH_6"/>
    <property type="match status" value="1"/>
</dbReference>
<name>A0A0E9M1E0_9BACT</name>
<evidence type="ECO:0000259" key="11">
    <source>
        <dbReference type="Pfam" id="PF17657"/>
    </source>
</evidence>
<reference evidence="12 13" key="1">
    <citation type="journal article" date="2015" name="Microbes Environ.">
        <title>Distribution and evolution of nitrogen fixation genes in the phylum bacteroidetes.</title>
        <authorList>
            <person name="Inoue J."/>
            <person name="Oshima K."/>
            <person name="Suda W."/>
            <person name="Sakamoto M."/>
            <person name="Iino T."/>
            <person name="Noda S."/>
            <person name="Hongoh Y."/>
            <person name="Hattori M."/>
            <person name="Ohkuma M."/>
        </authorList>
    </citation>
    <scope>NUCLEOTIDE SEQUENCE [LARGE SCALE GENOMIC DNA]</scope>
    <source>
        <strain evidence="12">JCM 15548</strain>
    </source>
</reference>
<dbReference type="AlphaFoldDB" id="A0A0E9M1E0"/>
<evidence type="ECO:0000259" key="8">
    <source>
        <dbReference type="Pfam" id="PF02811"/>
    </source>
</evidence>
<keyword evidence="3" id="KW-0808">Transferase</keyword>
<dbReference type="Gene3D" id="1.10.150.870">
    <property type="match status" value="1"/>
</dbReference>
<evidence type="ECO:0000256" key="3">
    <source>
        <dbReference type="ARBA" id="ARBA00022679"/>
    </source>
</evidence>
<evidence type="ECO:0000259" key="10">
    <source>
        <dbReference type="Pfam" id="PF14579"/>
    </source>
</evidence>
<dbReference type="Pfam" id="PF07733">
    <property type="entry name" value="DNA_pol3_alpha"/>
    <property type="match status" value="1"/>
</dbReference>
<evidence type="ECO:0000313" key="12">
    <source>
        <dbReference type="EMBL" id="GAO31617.1"/>
    </source>
</evidence>
<sequence>MLSPEALVQRSVKAGAEVLVLTDVNSTSGVFDFVKACRKAGITPLVGLEFRQEGKLLYTGIAKDFKGFGELNRFLTQHLLTKAPLPPYPPPFNDAFVVFPLEGPAPLALRDNEYLGIRHNQLNRLITPSVAAKMHKLVVWQPVTFGNRTGLEVHRHLRAVDKNTLLSRLTAADMATEYDWLVPPGRLKAAFERYPLIWSNTEQLLKQCSFDLDFTSVKNKQTYAGSRSADAGLLEQLALDGMVQRYGADHREARERVDKELAIINKLGFAAYFLITWDIIRYSMSRGFYHVGRGSGANSVVAFCLKITDVDPIELNLYFERFLNPKRTSPPDFDIDYSWREREEVQQYIFKRYGREHVALLGAISTFQQKSTIRELGKVYGLPTEEIEQMTHPGATGDGVTRKILSVAAHLTDFPNLRTIHAGGILVTEQPITDYTALDMPPKGMPTTQFDMYMAEDLGFEKLDILSQRGIGHIKECVEIVAQNRGEKVDVHRVEVFKQDERVKALLARGETNGCFYIESPAMRGLLTKLRCSDYLTLVAASSIIRPGVAKSGMMRAYIERFHNPEGFQYLHPVMEEQLKETYGVMVYQEDVIKVGHHFAGLDLADADVLRRAMSGKYRSREAFQRITERFFSNCKERGYPDALAQEVWRQIESFAGYSFSKAHSASYAVESFQSLYLKAYYPLEFMVAVINNFGGFYATWVYVHEARRWGAAIHVPCVNRSAYATSIKGKDIFLGLIHVRDLEQQLAQRVVDERAKGGAYRDLPDFIERTGVGREQLVLLIRLGALRFIGKNKPELLWEAHLYLTREKAKVPAARLFPAQARKYQLPQLIQQPIEDAYDEMELLGFPVGYTWFDLLQTGFRGAVKARELQHKVGEKVRVVGQLITIKYVRTVNRQIMHFAAFIDDEGQFFDTVHFPQTLKAYPFKGHGVYLILGKVVSEFGFPSIEVEKMAVLPLKPDPRGG</sequence>
<keyword evidence="5" id="KW-0235">DNA replication</keyword>
<dbReference type="EC" id="2.7.7.7" evidence="1"/>
<keyword evidence="6" id="KW-0239">DNA-directed DNA polymerase</keyword>
<proteinExistence type="predicted"/>
<dbReference type="InterPro" id="IPR011708">
    <property type="entry name" value="DNA_pol3_alpha_NTPase_dom"/>
</dbReference>
<feature type="domain" description="PHP" evidence="8">
    <location>
        <begin position="3"/>
        <end position="53"/>
    </location>
</feature>
<comment type="catalytic activity">
    <reaction evidence="7">
        <text>DNA(n) + a 2'-deoxyribonucleoside 5'-triphosphate = DNA(n+1) + diphosphate</text>
        <dbReference type="Rhea" id="RHEA:22508"/>
        <dbReference type="Rhea" id="RHEA-COMP:17339"/>
        <dbReference type="Rhea" id="RHEA-COMP:17340"/>
        <dbReference type="ChEBI" id="CHEBI:33019"/>
        <dbReference type="ChEBI" id="CHEBI:61560"/>
        <dbReference type="ChEBI" id="CHEBI:173112"/>
        <dbReference type="EC" id="2.7.7.7"/>
    </reaction>
</comment>
<gene>
    <name evidence="12" type="ORF">JCM15548_13997</name>
</gene>
<dbReference type="Gene3D" id="3.20.20.140">
    <property type="entry name" value="Metal-dependent hydrolases"/>
    <property type="match status" value="1"/>
</dbReference>
<dbReference type="GO" id="GO:0008408">
    <property type="term" value="F:3'-5' exonuclease activity"/>
    <property type="evidence" value="ECO:0007669"/>
    <property type="project" value="InterPro"/>
</dbReference>
<dbReference type="InterPro" id="IPR004805">
    <property type="entry name" value="DnaE2/DnaE/PolC"/>
</dbReference>
<feature type="domain" description="DNA polymerase helix-hairpin-helix motif" evidence="10">
    <location>
        <begin position="711"/>
        <end position="796"/>
    </location>
</feature>
<dbReference type="InterPro" id="IPR004013">
    <property type="entry name" value="PHP_dom"/>
</dbReference>
<comment type="caution">
    <text evidence="12">The sequence shown here is derived from an EMBL/GenBank/DDBJ whole genome shotgun (WGS) entry which is preliminary data.</text>
</comment>
<organism evidence="12 13">
    <name type="scientific">Geofilum rubicundum JCM 15548</name>
    <dbReference type="NCBI Taxonomy" id="1236989"/>
    <lineage>
        <taxon>Bacteria</taxon>
        <taxon>Pseudomonadati</taxon>
        <taxon>Bacteroidota</taxon>
        <taxon>Bacteroidia</taxon>
        <taxon>Marinilabiliales</taxon>
        <taxon>Marinilabiliaceae</taxon>
        <taxon>Geofilum</taxon>
    </lineage>
</organism>
<dbReference type="Proteomes" id="UP000032900">
    <property type="component" value="Unassembled WGS sequence"/>
</dbReference>
<dbReference type="Pfam" id="PF02811">
    <property type="entry name" value="PHP"/>
    <property type="match status" value="1"/>
</dbReference>
<keyword evidence="4" id="KW-0548">Nucleotidyltransferase</keyword>
<evidence type="ECO:0000313" key="13">
    <source>
        <dbReference type="Proteomes" id="UP000032900"/>
    </source>
</evidence>
<dbReference type="GO" id="GO:0003887">
    <property type="term" value="F:DNA-directed DNA polymerase activity"/>
    <property type="evidence" value="ECO:0007669"/>
    <property type="project" value="UniProtKB-KW"/>
</dbReference>
<dbReference type="GO" id="GO:0006260">
    <property type="term" value="P:DNA replication"/>
    <property type="evidence" value="ECO:0007669"/>
    <property type="project" value="UniProtKB-KW"/>
</dbReference>
<evidence type="ECO:0000256" key="4">
    <source>
        <dbReference type="ARBA" id="ARBA00022695"/>
    </source>
</evidence>
<dbReference type="PANTHER" id="PTHR32294:SF0">
    <property type="entry name" value="DNA POLYMERASE III SUBUNIT ALPHA"/>
    <property type="match status" value="1"/>
</dbReference>
<dbReference type="InterPro" id="IPR016195">
    <property type="entry name" value="Pol/histidinol_Pase-like"/>
</dbReference>
<protein>
    <recommendedName>
        <fullName evidence="2">DNA polymerase III subunit alpha</fullName>
        <ecNumber evidence="1">2.7.7.7</ecNumber>
    </recommendedName>
</protein>
<evidence type="ECO:0000256" key="6">
    <source>
        <dbReference type="ARBA" id="ARBA00022932"/>
    </source>
</evidence>
<dbReference type="Pfam" id="PF17657">
    <property type="entry name" value="DNA_pol3_finger"/>
    <property type="match status" value="1"/>
</dbReference>
<dbReference type="SUPFAM" id="SSF89550">
    <property type="entry name" value="PHP domain-like"/>
    <property type="match status" value="1"/>
</dbReference>
<feature type="domain" description="Bacterial DNA polymerase III alpha subunit NTPase" evidence="9">
    <location>
        <begin position="234"/>
        <end position="466"/>
    </location>
</feature>
<dbReference type="STRING" id="1236989.JCM15548_13997"/>
<evidence type="ECO:0000256" key="1">
    <source>
        <dbReference type="ARBA" id="ARBA00012417"/>
    </source>
</evidence>
<evidence type="ECO:0000259" key="9">
    <source>
        <dbReference type="Pfam" id="PF07733"/>
    </source>
</evidence>
<dbReference type="EMBL" id="BAZW01000054">
    <property type="protein sequence ID" value="GAO31617.1"/>
    <property type="molecule type" value="Genomic_DNA"/>
</dbReference>
<dbReference type="InterPro" id="IPR029460">
    <property type="entry name" value="DNAPol_HHH"/>
</dbReference>
<dbReference type="InterPro" id="IPR040982">
    <property type="entry name" value="DNA_pol3_finger"/>
</dbReference>
<feature type="domain" description="DNA polymerase III alpha subunit finger" evidence="11">
    <location>
        <begin position="474"/>
        <end position="639"/>
    </location>
</feature>
<dbReference type="PANTHER" id="PTHR32294">
    <property type="entry name" value="DNA POLYMERASE III SUBUNIT ALPHA"/>
    <property type="match status" value="1"/>
</dbReference>
<accession>A0A0E9M1E0</accession>
<evidence type="ECO:0000256" key="7">
    <source>
        <dbReference type="ARBA" id="ARBA00049244"/>
    </source>
</evidence>
<dbReference type="NCBIfam" id="TIGR00594">
    <property type="entry name" value="polc"/>
    <property type="match status" value="1"/>
</dbReference>
<keyword evidence="13" id="KW-1185">Reference proteome</keyword>
<evidence type="ECO:0000256" key="5">
    <source>
        <dbReference type="ARBA" id="ARBA00022705"/>
    </source>
</evidence>
<evidence type="ECO:0000256" key="2">
    <source>
        <dbReference type="ARBA" id="ARBA00019114"/>
    </source>
</evidence>